<dbReference type="PIRSF" id="PIRSF000530">
    <property type="entry name" value="Galactokinase"/>
    <property type="match status" value="1"/>
</dbReference>
<comment type="subcellular location">
    <subcellularLocation>
        <location evidence="11">Cytoplasm</location>
    </subcellularLocation>
</comment>
<dbReference type="GO" id="GO:0006012">
    <property type="term" value="P:galactose metabolic process"/>
    <property type="evidence" value="ECO:0007669"/>
    <property type="project" value="UniProtKB-UniRule"/>
</dbReference>
<dbReference type="FunFam" id="3.30.230.10:FF:000017">
    <property type="entry name" value="Galactokinase"/>
    <property type="match status" value="1"/>
</dbReference>
<dbReference type="InterPro" id="IPR000705">
    <property type="entry name" value="Galactokinase"/>
</dbReference>
<feature type="binding site" evidence="11">
    <location>
        <begin position="54"/>
        <end position="57"/>
    </location>
    <ligand>
        <name>substrate</name>
    </ligand>
</feature>
<feature type="domain" description="Galactokinase N-terminal" evidence="15">
    <location>
        <begin position="31"/>
        <end position="77"/>
    </location>
</feature>
<organism evidence="16 17">
    <name type="scientific">Algoriphagus formosus</name>
    <dbReference type="NCBI Taxonomy" id="2007308"/>
    <lineage>
        <taxon>Bacteria</taxon>
        <taxon>Pseudomonadati</taxon>
        <taxon>Bacteroidota</taxon>
        <taxon>Cytophagia</taxon>
        <taxon>Cytophagales</taxon>
        <taxon>Cyclobacteriaceae</taxon>
        <taxon>Algoriphagus</taxon>
    </lineage>
</organism>
<dbReference type="Pfam" id="PF08544">
    <property type="entry name" value="GHMP_kinases_C"/>
    <property type="match status" value="1"/>
</dbReference>
<comment type="function">
    <text evidence="11">Catalyzes the transfer of the gamma-phosphate of ATP to D-galactose to form alpha-D-galactose-1-phosphate (Gal-1-P).</text>
</comment>
<evidence type="ECO:0000313" key="17">
    <source>
        <dbReference type="Proteomes" id="UP000295438"/>
    </source>
</evidence>
<dbReference type="InterPro" id="IPR006204">
    <property type="entry name" value="GHMP_kinase_N_dom"/>
</dbReference>
<dbReference type="PANTHER" id="PTHR10457:SF7">
    <property type="entry name" value="GALACTOKINASE-RELATED"/>
    <property type="match status" value="1"/>
</dbReference>
<feature type="binding site" evidence="11">
    <location>
        <begin position="141"/>
        <end position="147"/>
    </location>
    <ligand>
        <name>ATP</name>
        <dbReference type="ChEBI" id="CHEBI:30616"/>
    </ligand>
</feature>
<dbReference type="PRINTS" id="PR00473">
    <property type="entry name" value="GALCTOKINASE"/>
</dbReference>
<keyword evidence="7 11" id="KW-0067">ATP-binding</keyword>
<dbReference type="InterPro" id="IPR019539">
    <property type="entry name" value="GalKase_N"/>
</dbReference>
<keyword evidence="2 11" id="KW-0963">Cytoplasm</keyword>
<evidence type="ECO:0000256" key="12">
    <source>
        <dbReference type="NCBIfam" id="TIGR00131"/>
    </source>
</evidence>
<dbReference type="AlphaFoldDB" id="A0A4R5UW99"/>
<comment type="caution">
    <text evidence="16">The sequence shown here is derived from an EMBL/GenBank/DDBJ whole genome shotgun (WGS) entry which is preliminary data.</text>
</comment>
<keyword evidence="8 11" id="KW-0460">Magnesium</keyword>
<keyword evidence="6 11" id="KW-0418">Kinase</keyword>
<dbReference type="SUPFAM" id="SSF55060">
    <property type="entry name" value="GHMP Kinase, C-terminal domain"/>
    <property type="match status" value="1"/>
</dbReference>
<dbReference type="Gene3D" id="3.30.70.890">
    <property type="entry name" value="GHMP kinase, C-terminal domain"/>
    <property type="match status" value="1"/>
</dbReference>
<dbReference type="NCBIfam" id="TIGR00131">
    <property type="entry name" value="gal_kin"/>
    <property type="match status" value="1"/>
</dbReference>
<dbReference type="GO" id="GO:0005829">
    <property type="term" value="C:cytosol"/>
    <property type="evidence" value="ECO:0007669"/>
    <property type="project" value="TreeGrafter"/>
</dbReference>
<dbReference type="PROSITE" id="PS00106">
    <property type="entry name" value="GALACTOKINASE"/>
    <property type="match status" value="1"/>
</dbReference>
<evidence type="ECO:0000313" key="16">
    <source>
        <dbReference type="EMBL" id="TDK43539.1"/>
    </source>
</evidence>
<evidence type="ECO:0000256" key="5">
    <source>
        <dbReference type="ARBA" id="ARBA00022741"/>
    </source>
</evidence>
<dbReference type="GO" id="GO:0000287">
    <property type="term" value="F:magnesium ion binding"/>
    <property type="evidence" value="ECO:0007669"/>
    <property type="project" value="UniProtKB-UniRule"/>
</dbReference>
<evidence type="ECO:0000256" key="2">
    <source>
        <dbReference type="ARBA" id="ARBA00022490"/>
    </source>
</evidence>
<dbReference type="InterPro" id="IPR019741">
    <property type="entry name" value="Galactokinase_CS"/>
</dbReference>
<protein>
    <recommendedName>
        <fullName evidence="11 12">Galactokinase</fullName>
        <ecNumber evidence="11 12">2.7.1.6</ecNumber>
    </recommendedName>
    <alternativeName>
        <fullName evidence="11">Galactose kinase</fullName>
    </alternativeName>
</protein>
<feature type="active site" description="Proton acceptor" evidence="11">
    <location>
        <position position="191"/>
    </location>
</feature>
<comment type="similarity">
    <text evidence="1 11">Belongs to the GHMP kinase family. GalK subfamily.</text>
</comment>
<dbReference type="InterPro" id="IPR036554">
    <property type="entry name" value="GHMP_kinase_C_sf"/>
</dbReference>
<keyword evidence="4 11" id="KW-0479">Metal-binding</keyword>
<feature type="binding site" evidence="11">
    <location>
        <position position="241"/>
    </location>
    <ligand>
        <name>substrate</name>
    </ligand>
</feature>
<dbReference type="UniPathway" id="UPA00214"/>
<dbReference type="PRINTS" id="PR00959">
    <property type="entry name" value="MEVGALKINASE"/>
</dbReference>
<dbReference type="Proteomes" id="UP000295438">
    <property type="component" value="Unassembled WGS sequence"/>
</dbReference>
<dbReference type="Gene3D" id="3.30.230.10">
    <property type="match status" value="1"/>
</dbReference>
<dbReference type="InterPro" id="IPR006206">
    <property type="entry name" value="Mevalonate/galactokinase"/>
</dbReference>
<dbReference type="NCBIfam" id="NF003705">
    <property type="entry name" value="PRK05322.1"/>
    <property type="match status" value="1"/>
</dbReference>
<feature type="binding site" evidence="11">
    <location>
        <position position="147"/>
    </location>
    <ligand>
        <name>Mg(2+)</name>
        <dbReference type="ChEBI" id="CHEBI:18420"/>
    </ligand>
</feature>
<dbReference type="InterPro" id="IPR006203">
    <property type="entry name" value="GHMP_knse_ATP-bd_CS"/>
</dbReference>
<dbReference type="FunFam" id="3.30.70.890:FF:000001">
    <property type="entry name" value="Galactokinase"/>
    <property type="match status" value="1"/>
</dbReference>
<reference evidence="16 17" key="1">
    <citation type="submission" date="2019-03" db="EMBL/GenBank/DDBJ databases">
        <title>Algoriphagus aquimaris sp. nov., isolated form marine sediment in Pohang, Korea.</title>
        <authorList>
            <person name="Kim J."/>
            <person name="Yoon S.-H."/>
            <person name="Lee S.-S."/>
        </authorList>
    </citation>
    <scope>NUCLEOTIDE SEQUENCE [LARGE SCALE GENOMIC DNA]</scope>
    <source>
        <strain evidence="16 17">F21</strain>
    </source>
</reference>
<dbReference type="EC" id="2.7.1.6" evidence="11 12"/>
<keyword evidence="5 11" id="KW-0547">Nucleotide-binding</keyword>
<evidence type="ECO:0000256" key="6">
    <source>
        <dbReference type="ARBA" id="ARBA00022777"/>
    </source>
</evidence>
<dbReference type="PROSITE" id="PS00627">
    <property type="entry name" value="GHMP_KINASES_ATP"/>
    <property type="match status" value="1"/>
</dbReference>
<keyword evidence="3 11" id="KW-0808">Transferase</keyword>
<evidence type="ECO:0000256" key="10">
    <source>
        <dbReference type="ARBA" id="ARBA00023277"/>
    </source>
</evidence>
<feature type="binding site" evidence="11">
    <location>
        <position position="179"/>
    </location>
    <ligand>
        <name>Mg(2+)</name>
        <dbReference type="ChEBI" id="CHEBI:18420"/>
    </ligand>
</feature>
<feature type="domain" description="GHMP kinase C-terminal" evidence="14">
    <location>
        <begin position="305"/>
        <end position="381"/>
    </location>
</feature>
<evidence type="ECO:0000259" key="13">
    <source>
        <dbReference type="Pfam" id="PF00288"/>
    </source>
</evidence>
<dbReference type="InterPro" id="IPR013750">
    <property type="entry name" value="GHMP_kinase_C_dom"/>
</dbReference>
<dbReference type="Pfam" id="PF00288">
    <property type="entry name" value="GHMP_kinases_N"/>
    <property type="match status" value="1"/>
</dbReference>
<accession>A0A4R5UW99</accession>
<keyword evidence="9 11" id="KW-0299">Galactose metabolism</keyword>
<dbReference type="SUPFAM" id="SSF54211">
    <property type="entry name" value="Ribosomal protein S5 domain 2-like"/>
    <property type="match status" value="1"/>
</dbReference>
<dbReference type="InterPro" id="IPR022963">
    <property type="entry name" value="Galactokinase_bac"/>
</dbReference>
<dbReference type="PANTHER" id="PTHR10457">
    <property type="entry name" value="MEVALONATE KINASE/GALACTOKINASE"/>
    <property type="match status" value="1"/>
</dbReference>
<proteinExistence type="inferred from homology"/>
<evidence type="ECO:0000256" key="7">
    <source>
        <dbReference type="ARBA" id="ARBA00022840"/>
    </source>
</evidence>
<comment type="catalytic activity">
    <reaction evidence="11">
        <text>alpha-D-galactose + ATP = alpha-D-galactose 1-phosphate + ADP + H(+)</text>
        <dbReference type="Rhea" id="RHEA:13553"/>
        <dbReference type="ChEBI" id="CHEBI:15378"/>
        <dbReference type="ChEBI" id="CHEBI:28061"/>
        <dbReference type="ChEBI" id="CHEBI:30616"/>
        <dbReference type="ChEBI" id="CHEBI:58336"/>
        <dbReference type="ChEBI" id="CHEBI:456216"/>
        <dbReference type="EC" id="2.7.1.6"/>
    </reaction>
</comment>
<feature type="binding site" evidence="11">
    <location>
        <position position="88"/>
    </location>
    <ligand>
        <name>ATP</name>
        <dbReference type="ChEBI" id="CHEBI:30616"/>
    </ligand>
</feature>
<dbReference type="GO" id="GO:0005524">
    <property type="term" value="F:ATP binding"/>
    <property type="evidence" value="ECO:0007669"/>
    <property type="project" value="UniProtKB-UniRule"/>
</dbReference>
<name>A0A4R5UW99_9BACT</name>
<dbReference type="Pfam" id="PF10509">
    <property type="entry name" value="GalKase_gal_bdg"/>
    <property type="match status" value="1"/>
</dbReference>
<comment type="pathway">
    <text evidence="11">Carbohydrate metabolism; galactose metabolism.</text>
</comment>
<keyword evidence="17" id="KW-1185">Reference proteome</keyword>
<evidence type="ECO:0000256" key="11">
    <source>
        <dbReference type="HAMAP-Rule" id="MF_00246"/>
    </source>
</evidence>
<sequence length="408" mass="45247">MIQFPSFWTRHLSQESLPKNQFDLTSELKALFLQYFGGNPIIAFAPGRINLIGEHTDYQEGFVFPAAVQFGIWTGVQKNKLPFCRLYSMDFGEEFTFDWRSFSPKKGHWSTYVMGFLAQLKQAGYPFEGFDIVIGGNIPLGAGLSSSAALSVSIGTALSQLFGLNLSPLSISKYAQNSEHQFAGVNCGIMDPYASAFGKKDRALLLDCRSNQHQEIPIDLGEYSLLLVNSNVKHALADSAYNQRRAACEESVQLLQAHFPDIQTLRDLKNENLDEVEKLLPSSLFIKAKHVITECERVQSAAQHLSSGDLKAFGKLMNESHRSLSKGYEVSCPELDFLAEKAWEFPGVLGARMMGGGFGGCTINLIKRSQIKNFQERIGNEYLASFNRQATFISVEISSGAHIILGLD</sequence>
<evidence type="ECO:0000256" key="9">
    <source>
        <dbReference type="ARBA" id="ARBA00023144"/>
    </source>
</evidence>
<feature type="site" description="Transition state stabilizer" evidence="11">
    <location>
        <position position="48"/>
    </location>
</feature>
<evidence type="ECO:0000256" key="4">
    <source>
        <dbReference type="ARBA" id="ARBA00022723"/>
    </source>
</evidence>
<dbReference type="InterPro" id="IPR014721">
    <property type="entry name" value="Ribsml_uS5_D2-typ_fold_subgr"/>
</dbReference>
<evidence type="ECO:0000259" key="14">
    <source>
        <dbReference type="Pfam" id="PF08544"/>
    </source>
</evidence>
<evidence type="ECO:0000259" key="15">
    <source>
        <dbReference type="Pfam" id="PF10509"/>
    </source>
</evidence>
<evidence type="ECO:0000256" key="1">
    <source>
        <dbReference type="ARBA" id="ARBA00006566"/>
    </source>
</evidence>
<evidence type="ECO:0000256" key="8">
    <source>
        <dbReference type="ARBA" id="ARBA00022842"/>
    </source>
</evidence>
<gene>
    <name evidence="11" type="primary">galK</name>
    <name evidence="16" type="ORF">E1898_13130</name>
</gene>
<keyword evidence="10 11" id="KW-0119">Carbohydrate metabolism</keyword>
<dbReference type="HAMAP" id="MF_00246">
    <property type="entry name" value="Galactokinase"/>
    <property type="match status" value="1"/>
</dbReference>
<dbReference type="EMBL" id="SMUW01000035">
    <property type="protein sequence ID" value="TDK43539.1"/>
    <property type="molecule type" value="Genomic_DNA"/>
</dbReference>
<dbReference type="GO" id="GO:0004335">
    <property type="term" value="F:galactokinase activity"/>
    <property type="evidence" value="ECO:0007669"/>
    <property type="project" value="UniProtKB-UniRule"/>
</dbReference>
<evidence type="ECO:0000256" key="3">
    <source>
        <dbReference type="ARBA" id="ARBA00022679"/>
    </source>
</evidence>
<dbReference type="InterPro" id="IPR020568">
    <property type="entry name" value="Ribosomal_Su5_D2-typ_SF"/>
</dbReference>
<feature type="domain" description="GHMP kinase N-terminal" evidence="13">
    <location>
        <begin position="112"/>
        <end position="199"/>
    </location>
</feature>